<keyword evidence="8 9" id="KW-0472">Membrane</keyword>
<evidence type="ECO:0000313" key="12">
    <source>
        <dbReference type="Proteomes" id="UP001165082"/>
    </source>
</evidence>
<evidence type="ECO:0000256" key="4">
    <source>
        <dbReference type="ARBA" id="ARBA00022692"/>
    </source>
</evidence>
<evidence type="ECO:0000256" key="7">
    <source>
        <dbReference type="ARBA" id="ARBA00023054"/>
    </source>
</evidence>
<evidence type="ECO:0000259" key="10">
    <source>
        <dbReference type="PROSITE" id="PS50192"/>
    </source>
</evidence>
<gene>
    <name evidence="11" type="ORF">TrRE_jg2364</name>
</gene>
<feature type="domain" description="T-SNARE coiled-coil homology" evidence="10">
    <location>
        <begin position="129"/>
        <end position="191"/>
    </location>
</feature>
<dbReference type="Gene3D" id="1.20.5.110">
    <property type="match status" value="1"/>
</dbReference>
<dbReference type="PANTHER" id="PTHR15959">
    <property type="entry name" value="SYNTAXIN-18"/>
    <property type="match status" value="1"/>
</dbReference>
<evidence type="ECO:0000313" key="11">
    <source>
        <dbReference type="EMBL" id="GMH50623.1"/>
    </source>
</evidence>
<dbReference type="GO" id="GO:0031201">
    <property type="term" value="C:SNARE complex"/>
    <property type="evidence" value="ECO:0007669"/>
    <property type="project" value="TreeGrafter"/>
</dbReference>
<keyword evidence="7" id="KW-0175">Coiled coil</keyword>
<organism evidence="11 12">
    <name type="scientific">Triparma retinervis</name>
    <dbReference type="NCBI Taxonomy" id="2557542"/>
    <lineage>
        <taxon>Eukaryota</taxon>
        <taxon>Sar</taxon>
        <taxon>Stramenopiles</taxon>
        <taxon>Ochrophyta</taxon>
        <taxon>Bolidophyceae</taxon>
        <taxon>Parmales</taxon>
        <taxon>Triparmaceae</taxon>
        <taxon>Triparma</taxon>
    </lineage>
</organism>
<dbReference type="InterPro" id="IPR000727">
    <property type="entry name" value="T_SNARE_dom"/>
</dbReference>
<dbReference type="PANTHER" id="PTHR15959:SF0">
    <property type="entry name" value="SYNTAXIN-18"/>
    <property type="match status" value="1"/>
</dbReference>
<evidence type="ECO:0000256" key="3">
    <source>
        <dbReference type="ARBA" id="ARBA00022448"/>
    </source>
</evidence>
<comment type="caution">
    <text evidence="11">The sequence shown here is derived from an EMBL/GenBank/DDBJ whole genome shotgun (WGS) entry which is preliminary data.</text>
</comment>
<dbReference type="GO" id="GO:0006890">
    <property type="term" value="P:retrograde vesicle-mediated transport, Golgi to endoplasmic reticulum"/>
    <property type="evidence" value="ECO:0007669"/>
    <property type="project" value="TreeGrafter"/>
</dbReference>
<dbReference type="PROSITE" id="PS50192">
    <property type="entry name" value="T_SNARE"/>
    <property type="match status" value="1"/>
</dbReference>
<keyword evidence="5" id="KW-0653">Protein transport</keyword>
<keyword evidence="6 9" id="KW-1133">Transmembrane helix</keyword>
<dbReference type="EMBL" id="BRXZ01001953">
    <property type="protein sequence ID" value="GMH50623.1"/>
    <property type="molecule type" value="Genomic_DNA"/>
</dbReference>
<dbReference type="GO" id="GO:0005783">
    <property type="term" value="C:endoplasmic reticulum"/>
    <property type="evidence" value="ECO:0007669"/>
    <property type="project" value="TreeGrafter"/>
</dbReference>
<comment type="similarity">
    <text evidence="2">Belongs to the syntaxin family.</text>
</comment>
<protein>
    <recommendedName>
        <fullName evidence="10">t-SNARE coiled-coil homology domain-containing protein</fullName>
    </recommendedName>
</protein>
<evidence type="ECO:0000256" key="8">
    <source>
        <dbReference type="ARBA" id="ARBA00023136"/>
    </source>
</evidence>
<dbReference type="AlphaFoldDB" id="A0A9W7DTY3"/>
<sequence length="221" mass="23864">MPIFKPPGSNQVVNPPVPRVGDLAVEGEDYSAFEVDLLEIVRSTVEKKRAEDTSVARSSAPSILGFINSTTSEVNSILSSISSPPTSDLDAVEGEVCRIILAEITKIDSIEEIERRFSESLALESTLLPSQLHTALDDVSTLESSMSAVTGLLSAFAEIVEEQSEVVGEINRQANTAKEEVEKGGGELRTAKKHIEATSYAVPAIIVVMGWTLLFVNWYTP</sequence>
<evidence type="ECO:0000256" key="9">
    <source>
        <dbReference type="SAM" id="Phobius"/>
    </source>
</evidence>
<evidence type="ECO:0000256" key="1">
    <source>
        <dbReference type="ARBA" id="ARBA00004211"/>
    </source>
</evidence>
<reference evidence="11" key="1">
    <citation type="submission" date="2022-07" db="EMBL/GenBank/DDBJ databases">
        <title>Genome analysis of Parmales, a sister group of diatoms, reveals the evolutionary specialization of diatoms from phago-mixotrophs to photoautotrophs.</title>
        <authorList>
            <person name="Ban H."/>
            <person name="Sato S."/>
            <person name="Yoshikawa S."/>
            <person name="Kazumasa Y."/>
            <person name="Nakamura Y."/>
            <person name="Ichinomiya M."/>
            <person name="Saitoh K."/>
            <person name="Sato N."/>
            <person name="Blanc-Mathieu R."/>
            <person name="Endo H."/>
            <person name="Kuwata A."/>
            <person name="Ogata H."/>
        </authorList>
    </citation>
    <scope>NUCLEOTIDE SEQUENCE</scope>
</reference>
<proteinExistence type="inferred from homology"/>
<dbReference type="GO" id="GO:0015031">
    <property type="term" value="P:protein transport"/>
    <property type="evidence" value="ECO:0007669"/>
    <property type="project" value="UniProtKB-KW"/>
</dbReference>
<dbReference type="Proteomes" id="UP001165082">
    <property type="component" value="Unassembled WGS sequence"/>
</dbReference>
<name>A0A9W7DTY3_9STRA</name>
<keyword evidence="12" id="KW-1185">Reference proteome</keyword>
<evidence type="ECO:0000256" key="6">
    <source>
        <dbReference type="ARBA" id="ARBA00022989"/>
    </source>
</evidence>
<dbReference type="SUPFAM" id="SSF58038">
    <property type="entry name" value="SNARE fusion complex"/>
    <property type="match status" value="1"/>
</dbReference>
<dbReference type="OrthoDB" id="342981at2759"/>
<accession>A0A9W7DTY3</accession>
<feature type="transmembrane region" description="Helical" evidence="9">
    <location>
        <begin position="197"/>
        <end position="219"/>
    </location>
</feature>
<evidence type="ECO:0000256" key="5">
    <source>
        <dbReference type="ARBA" id="ARBA00022927"/>
    </source>
</evidence>
<keyword evidence="4 9" id="KW-0812">Transmembrane</keyword>
<keyword evidence="3" id="KW-0813">Transport</keyword>
<evidence type="ECO:0000256" key="2">
    <source>
        <dbReference type="ARBA" id="ARBA00009063"/>
    </source>
</evidence>
<comment type="subcellular location">
    <subcellularLocation>
        <location evidence="1">Membrane</location>
        <topology evidence="1">Single-pass type IV membrane protein</topology>
    </subcellularLocation>
</comment>